<organism evidence="2 3">
    <name type="scientific">Tribolium castaneum</name>
    <name type="common">Red flour beetle</name>
    <dbReference type="NCBI Taxonomy" id="7070"/>
    <lineage>
        <taxon>Eukaryota</taxon>
        <taxon>Metazoa</taxon>
        <taxon>Ecdysozoa</taxon>
        <taxon>Arthropoda</taxon>
        <taxon>Hexapoda</taxon>
        <taxon>Insecta</taxon>
        <taxon>Pterygota</taxon>
        <taxon>Neoptera</taxon>
        <taxon>Endopterygota</taxon>
        <taxon>Coleoptera</taxon>
        <taxon>Polyphaga</taxon>
        <taxon>Cucujiformia</taxon>
        <taxon>Tenebrionidae</taxon>
        <taxon>Tenebrionidae incertae sedis</taxon>
        <taxon>Tribolium</taxon>
    </lineage>
</organism>
<reference evidence="2 3" key="1">
    <citation type="journal article" date="2008" name="Nature">
        <title>The genome of the model beetle and pest Tribolium castaneum.</title>
        <authorList>
            <consortium name="Tribolium Genome Sequencing Consortium"/>
            <person name="Richards S."/>
            <person name="Gibbs R.A."/>
            <person name="Weinstock G.M."/>
            <person name="Brown S.J."/>
            <person name="Denell R."/>
            <person name="Beeman R.W."/>
            <person name="Gibbs R."/>
            <person name="Beeman R.W."/>
            <person name="Brown S.J."/>
            <person name="Bucher G."/>
            <person name="Friedrich M."/>
            <person name="Grimmelikhuijzen C.J."/>
            <person name="Klingler M."/>
            <person name="Lorenzen M."/>
            <person name="Richards S."/>
            <person name="Roth S."/>
            <person name="Schroder R."/>
            <person name="Tautz D."/>
            <person name="Zdobnov E.M."/>
            <person name="Muzny D."/>
            <person name="Gibbs R.A."/>
            <person name="Weinstock G.M."/>
            <person name="Attaway T."/>
            <person name="Bell S."/>
            <person name="Buhay C.J."/>
            <person name="Chandrabose M.N."/>
            <person name="Chavez D."/>
            <person name="Clerk-Blankenburg K.P."/>
            <person name="Cree A."/>
            <person name="Dao M."/>
            <person name="Davis C."/>
            <person name="Chacko J."/>
            <person name="Dinh H."/>
            <person name="Dugan-Rocha S."/>
            <person name="Fowler G."/>
            <person name="Garner T.T."/>
            <person name="Garnes J."/>
            <person name="Gnirke A."/>
            <person name="Hawes A."/>
            <person name="Hernandez J."/>
            <person name="Hines S."/>
            <person name="Holder M."/>
            <person name="Hume J."/>
            <person name="Jhangiani S.N."/>
            <person name="Joshi V."/>
            <person name="Khan Z.M."/>
            <person name="Jackson L."/>
            <person name="Kovar C."/>
            <person name="Kowis A."/>
            <person name="Lee S."/>
            <person name="Lewis L.R."/>
            <person name="Margolis J."/>
            <person name="Morgan M."/>
            <person name="Nazareth L.V."/>
            <person name="Nguyen N."/>
            <person name="Okwuonu G."/>
            <person name="Parker D."/>
            <person name="Richards S."/>
            <person name="Ruiz S.J."/>
            <person name="Santibanez J."/>
            <person name="Savard J."/>
            <person name="Scherer S.E."/>
            <person name="Schneider B."/>
            <person name="Sodergren E."/>
            <person name="Tautz D."/>
            <person name="Vattahil S."/>
            <person name="Villasana D."/>
            <person name="White C.S."/>
            <person name="Wright R."/>
            <person name="Park Y."/>
            <person name="Beeman R.W."/>
            <person name="Lord J."/>
            <person name="Oppert B."/>
            <person name="Lorenzen M."/>
            <person name="Brown S."/>
            <person name="Wang L."/>
            <person name="Savard J."/>
            <person name="Tautz D."/>
            <person name="Richards S."/>
            <person name="Weinstock G."/>
            <person name="Gibbs R.A."/>
            <person name="Liu Y."/>
            <person name="Worley K."/>
            <person name="Weinstock G."/>
            <person name="Elsik C.G."/>
            <person name="Reese J.T."/>
            <person name="Elhaik E."/>
            <person name="Landan G."/>
            <person name="Graur D."/>
            <person name="Arensburger P."/>
            <person name="Atkinson P."/>
            <person name="Beeman R.W."/>
            <person name="Beidler J."/>
            <person name="Brown S.J."/>
            <person name="Demuth J.P."/>
            <person name="Drury D.W."/>
            <person name="Du Y.Z."/>
            <person name="Fujiwara H."/>
            <person name="Lorenzen M."/>
            <person name="Maselli V."/>
            <person name="Osanai M."/>
            <person name="Park Y."/>
            <person name="Robertson H.M."/>
            <person name="Tu Z."/>
            <person name="Wang J.J."/>
            <person name="Wang S."/>
            <person name="Richards S."/>
            <person name="Song H."/>
            <person name="Zhang L."/>
            <person name="Sodergren E."/>
            <person name="Werner D."/>
            <person name="Stanke M."/>
            <person name="Morgenstern B."/>
            <person name="Solovyev V."/>
            <person name="Kosarev P."/>
            <person name="Brown G."/>
            <person name="Chen H.C."/>
            <person name="Ermolaeva O."/>
            <person name="Hlavina W."/>
            <person name="Kapustin Y."/>
            <person name="Kiryutin B."/>
            <person name="Kitts P."/>
            <person name="Maglott D."/>
            <person name="Pruitt K."/>
            <person name="Sapojnikov V."/>
            <person name="Souvorov A."/>
            <person name="Mackey A.J."/>
            <person name="Waterhouse R.M."/>
            <person name="Wyder S."/>
            <person name="Zdobnov E.M."/>
            <person name="Zdobnov E.M."/>
            <person name="Wyder S."/>
            <person name="Kriventseva E.V."/>
            <person name="Kadowaki T."/>
            <person name="Bork P."/>
            <person name="Aranda M."/>
            <person name="Bao R."/>
            <person name="Beermann A."/>
            <person name="Berns N."/>
            <person name="Bolognesi R."/>
            <person name="Bonneton F."/>
            <person name="Bopp D."/>
            <person name="Brown S.J."/>
            <person name="Bucher G."/>
            <person name="Butts T."/>
            <person name="Chaumot A."/>
            <person name="Denell R.E."/>
            <person name="Ferrier D.E."/>
            <person name="Friedrich M."/>
            <person name="Gordon C.M."/>
            <person name="Jindra M."/>
            <person name="Klingler M."/>
            <person name="Lan Q."/>
            <person name="Lattorff H.M."/>
            <person name="Laudet V."/>
            <person name="von Levetsow C."/>
            <person name="Liu Z."/>
            <person name="Lutz R."/>
            <person name="Lynch J.A."/>
            <person name="da Fonseca R.N."/>
            <person name="Posnien N."/>
            <person name="Reuter R."/>
            <person name="Roth S."/>
            <person name="Savard J."/>
            <person name="Schinko J.B."/>
            <person name="Schmitt C."/>
            <person name="Schoppmeier M."/>
            <person name="Schroder R."/>
            <person name="Shippy T.D."/>
            <person name="Simonnet F."/>
            <person name="Marques-Souza H."/>
            <person name="Tautz D."/>
            <person name="Tomoyasu Y."/>
            <person name="Trauner J."/>
            <person name="Van der Zee M."/>
            <person name="Vervoort M."/>
            <person name="Wittkopp N."/>
            <person name="Wimmer E.A."/>
            <person name="Yang X."/>
            <person name="Jones A.K."/>
            <person name="Sattelle D.B."/>
            <person name="Ebert P.R."/>
            <person name="Nelson D."/>
            <person name="Scott J.G."/>
            <person name="Beeman R.W."/>
            <person name="Muthukrishnan S."/>
            <person name="Kramer K.J."/>
            <person name="Arakane Y."/>
            <person name="Beeman R.W."/>
            <person name="Zhu Q."/>
            <person name="Hogenkamp D."/>
            <person name="Dixit R."/>
            <person name="Oppert B."/>
            <person name="Jiang H."/>
            <person name="Zou Z."/>
            <person name="Marshall J."/>
            <person name="Elpidina E."/>
            <person name="Vinokurov K."/>
            <person name="Oppert C."/>
            <person name="Zou Z."/>
            <person name="Evans J."/>
            <person name="Lu Z."/>
            <person name="Zhao P."/>
            <person name="Sumathipala N."/>
            <person name="Altincicek B."/>
            <person name="Vilcinskas A."/>
            <person name="Williams M."/>
            <person name="Hultmark D."/>
            <person name="Hetru C."/>
            <person name="Jiang H."/>
            <person name="Grimmelikhuijzen C.J."/>
            <person name="Hauser F."/>
            <person name="Cazzamali G."/>
            <person name="Williamson M."/>
            <person name="Park Y."/>
            <person name="Li B."/>
            <person name="Tanaka Y."/>
            <person name="Predel R."/>
            <person name="Neupert S."/>
            <person name="Schachtner J."/>
            <person name="Verleyen P."/>
            <person name="Raible F."/>
            <person name="Bork P."/>
            <person name="Friedrich M."/>
            <person name="Walden K.K."/>
            <person name="Robertson H.M."/>
            <person name="Angeli S."/>
            <person name="Foret S."/>
            <person name="Bucher G."/>
            <person name="Schuetz S."/>
            <person name="Maleszka R."/>
            <person name="Wimmer E.A."/>
            <person name="Beeman R.W."/>
            <person name="Lorenzen M."/>
            <person name="Tomoyasu Y."/>
            <person name="Miller S.C."/>
            <person name="Grossmann D."/>
            <person name="Bucher G."/>
        </authorList>
    </citation>
    <scope>NUCLEOTIDE SEQUENCE [LARGE SCALE GENOMIC DNA]</scope>
    <source>
        <strain evidence="2 3">Georgia GA2</strain>
    </source>
</reference>
<keyword evidence="1" id="KW-0732">Signal</keyword>
<accession>D6WID9</accession>
<gene>
    <name evidence="2" type="primary">GLEAN_03981</name>
    <name evidence="2" type="ORF">TcasGA2_TC003981</name>
</gene>
<dbReference type="AlphaFoldDB" id="D6WID9"/>
<evidence type="ECO:0000256" key="1">
    <source>
        <dbReference type="SAM" id="SignalP"/>
    </source>
</evidence>
<evidence type="ECO:0008006" key="4">
    <source>
        <dbReference type="Google" id="ProtNLM"/>
    </source>
</evidence>
<keyword evidence="3" id="KW-1185">Reference proteome</keyword>
<reference evidence="2 3" key="2">
    <citation type="journal article" date="2010" name="Nucleic Acids Res.">
        <title>BeetleBase in 2010: revisions to provide comprehensive genomic information for Tribolium castaneum.</title>
        <authorList>
            <person name="Kim H.S."/>
            <person name="Murphy T."/>
            <person name="Xia J."/>
            <person name="Caragea D."/>
            <person name="Park Y."/>
            <person name="Beeman R.W."/>
            <person name="Lorenzen M.D."/>
            <person name="Butcher S."/>
            <person name="Manak J.R."/>
            <person name="Brown S.J."/>
        </authorList>
    </citation>
    <scope>GENOME REANNOTATION</scope>
    <source>
        <strain evidence="2 3">Georgia GA2</strain>
    </source>
</reference>
<dbReference type="InParanoid" id="D6WID9"/>
<dbReference type="EMBL" id="KQ971334">
    <property type="protein sequence ID" value="EFA01063.1"/>
    <property type="molecule type" value="Genomic_DNA"/>
</dbReference>
<feature type="chain" id="PRO_5003089493" description="Protein sleepless" evidence="1">
    <location>
        <begin position="21"/>
        <end position="129"/>
    </location>
</feature>
<dbReference type="HOGENOM" id="CLU_1951543_0_0_1"/>
<feature type="signal peptide" evidence="1">
    <location>
        <begin position="1"/>
        <end position="20"/>
    </location>
</feature>
<name>D6WID9_TRICA</name>
<evidence type="ECO:0000313" key="2">
    <source>
        <dbReference type="EMBL" id="EFA01063.1"/>
    </source>
</evidence>
<protein>
    <recommendedName>
        <fullName evidence="4">Protein sleepless</fullName>
    </recommendedName>
</protein>
<dbReference type="PhylomeDB" id="D6WID9"/>
<proteinExistence type="predicted"/>
<evidence type="ECO:0000313" key="3">
    <source>
        <dbReference type="Proteomes" id="UP000007266"/>
    </source>
</evidence>
<dbReference type="KEGG" id="tca:103312499"/>
<dbReference type="Proteomes" id="UP000007266">
    <property type="component" value="Linkage group 3"/>
</dbReference>
<sequence length="129" mass="14321">MNTSTSVLYFLVLTLFIVKAQQLECYECEPKAVAKCLSPHTNNITAVPCYTSDELASNDTEKSDYECFSLYFIAWTKDDESGVYRGCVEKGAIVSLVDFFKTTVKVGNVTNWVTCAESKCNVHDMGSKA</sequence>